<keyword evidence="1" id="KW-0175">Coiled coil</keyword>
<gene>
    <name evidence="3" type="ORF">POVCU2_0004480</name>
</gene>
<feature type="coiled-coil region" evidence="1">
    <location>
        <begin position="87"/>
        <end position="202"/>
    </location>
</feature>
<protein>
    <submittedName>
        <fullName evidence="3">Uncharacterized protein</fullName>
    </submittedName>
</protein>
<proteinExistence type="predicted"/>
<sequence>MENKDTVGGKNKDEEILRLRKLAAIFKNECKKLKEENDTLKKGTFVNKNDCSDDKKSCSTGDEEDIVAKFNNEFSRRIIIERSYRKLKDFTLLLEEKHRNLKKENNEKCKILEDKLNDCIKDLNLCKNENKKLEEKIKEKDEDIDKLKNKIDEYKLYFNSEKNVMNCLENSIDETVQYKLEIKKLKENLEMLKKNDDITSKERQQYKSIIMLCSQYKEKCKVIPVLEAKIDVLESKVKELDVYRHRDMEKIEDIKELKNTILNHQIENNKLMQQLNEWTNFSKLYINSNTVNIDSLKQSMNQIHNKYNQVNYTKIDLEIKFKKLSTDLQLEKQKLEDKNLEVKILKNKNSQLEKKYNFLKKDYLYEVNKNKAASLEESNNIEKDLKGKNYINAEVGQTGTQTDTQTGTQTGTQTDTQTGTQTGIQTDTQTEHTSNEMGREMGREMENLVRMINEYKAKYDSVKKDNNEKEKLIEEVNEKLKKYKNDYERFYLKQKCVDTYSQEILIYKNEIKYLKEESEDYKNKIFKLENDLILVKNMWKNDNEKNEIIIKNLKDTIKKIQFNIKINNSTNKLKKDMSNIMNNKNDIHILYKDLENIKCIDELEFCNIRNENVYLKSKMEIMKLFYSNQIKTYREAFLYILGWDIQIEENNEDIFFILTSLFSTHDGKFIFIKNKCSNEKRSYQTFSEICDHSKRVKLSQGDETDKHSVSGKAEEHPVSGKAEEHPVSGKAEEHSVSGKAEEHSVSGKAEEHPVSGKAEEHPVSGKSEEHPVSGKAEEHPVSGKLEEHPVSGKAEEHPVSGKAEEHPVSGKSEEHPVSGKAEEHPVSGKSEEHPVSGKSEEHPISSEADFYEGLIGECNEINTNAVIEKSQLENTNMNMSTIMKGCKYNLLLHGYYGIKWKENTEWKNYLNKMNTYPILLALSCMEEYNNIKSQYRNCLSKNCKGMLFKI</sequence>
<name>A0A1A8VNA9_PLAOA</name>
<accession>A0A1A8VNA9</accession>
<dbReference type="Proteomes" id="UP000078560">
    <property type="component" value="Unassembled WGS sequence"/>
</dbReference>
<dbReference type="EMBL" id="FLQU01000057">
    <property type="protein sequence ID" value="SBS80255.1"/>
    <property type="molecule type" value="Genomic_DNA"/>
</dbReference>
<feature type="region of interest" description="Disordered" evidence="2">
    <location>
        <begin position="396"/>
        <end position="437"/>
    </location>
</feature>
<feature type="coiled-coil region" evidence="1">
    <location>
        <begin position="445"/>
        <end position="531"/>
    </location>
</feature>
<dbReference type="AlphaFoldDB" id="A0A1A8VNA9"/>
<evidence type="ECO:0000313" key="4">
    <source>
        <dbReference type="Proteomes" id="UP000078560"/>
    </source>
</evidence>
<feature type="coiled-coil region" evidence="1">
    <location>
        <begin position="16"/>
        <end position="43"/>
    </location>
</feature>
<evidence type="ECO:0000313" key="3">
    <source>
        <dbReference type="EMBL" id="SBS80255.1"/>
    </source>
</evidence>
<evidence type="ECO:0000256" key="1">
    <source>
        <dbReference type="SAM" id="Coils"/>
    </source>
</evidence>
<reference evidence="4" key="1">
    <citation type="submission" date="2016-05" db="EMBL/GenBank/DDBJ databases">
        <authorList>
            <person name="Naeem Raeece"/>
        </authorList>
    </citation>
    <scope>NUCLEOTIDE SEQUENCE [LARGE SCALE GENOMIC DNA]</scope>
</reference>
<feature type="compositionally biased region" description="Low complexity" evidence="2">
    <location>
        <begin position="396"/>
        <end position="428"/>
    </location>
</feature>
<feature type="coiled-coil region" evidence="1">
    <location>
        <begin position="321"/>
        <end position="362"/>
    </location>
</feature>
<evidence type="ECO:0000256" key="2">
    <source>
        <dbReference type="SAM" id="MobiDB-lite"/>
    </source>
</evidence>
<feature type="region of interest" description="Disordered" evidence="2">
    <location>
        <begin position="697"/>
        <end position="843"/>
    </location>
</feature>
<feature type="compositionally biased region" description="Basic and acidic residues" evidence="2">
    <location>
        <begin position="703"/>
        <end position="843"/>
    </location>
</feature>
<organism evidence="3 4">
    <name type="scientific">Plasmodium ovale curtisi</name>
    <dbReference type="NCBI Taxonomy" id="864141"/>
    <lineage>
        <taxon>Eukaryota</taxon>
        <taxon>Sar</taxon>
        <taxon>Alveolata</taxon>
        <taxon>Apicomplexa</taxon>
        <taxon>Aconoidasida</taxon>
        <taxon>Haemosporida</taxon>
        <taxon>Plasmodiidae</taxon>
        <taxon>Plasmodium</taxon>
        <taxon>Plasmodium (Plasmodium)</taxon>
    </lineage>
</organism>